<dbReference type="InterPro" id="IPR002528">
    <property type="entry name" value="MATE_fam"/>
</dbReference>
<evidence type="ECO:0000256" key="2">
    <source>
        <dbReference type="ARBA" id="ARBA00010199"/>
    </source>
</evidence>
<evidence type="ECO:0000256" key="5">
    <source>
        <dbReference type="ARBA" id="ARBA00023136"/>
    </source>
</evidence>
<dbReference type="Pfam" id="PF01554">
    <property type="entry name" value="MatE"/>
    <property type="match status" value="2"/>
</dbReference>
<protein>
    <recommendedName>
        <fullName evidence="6">Protein DETOXIFICATION</fullName>
    </recommendedName>
    <alternativeName>
        <fullName evidence="6">Multidrug and toxic compound extrusion protein</fullName>
    </alternativeName>
</protein>
<gene>
    <name evidence="7" type="ORF">OLC1_LOCUS4528</name>
</gene>
<dbReference type="AlphaFoldDB" id="A0AAV1CEN1"/>
<evidence type="ECO:0000313" key="8">
    <source>
        <dbReference type="Proteomes" id="UP001161247"/>
    </source>
</evidence>
<dbReference type="NCBIfam" id="TIGR00797">
    <property type="entry name" value="matE"/>
    <property type="match status" value="1"/>
</dbReference>
<feature type="transmembrane region" description="Helical" evidence="6">
    <location>
        <begin position="366"/>
        <end position="390"/>
    </location>
</feature>
<feature type="transmembrane region" description="Helical" evidence="6">
    <location>
        <begin position="443"/>
        <end position="462"/>
    </location>
</feature>
<evidence type="ECO:0000256" key="3">
    <source>
        <dbReference type="ARBA" id="ARBA00022692"/>
    </source>
</evidence>
<dbReference type="EMBL" id="OX459119">
    <property type="protein sequence ID" value="CAI9093002.1"/>
    <property type="molecule type" value="Genomic_DNA"/>
</dbReference>
<dbReference type="Proteomes" id="UP001161247">
    <property type="component" value="Chromosome 2"/>
</dbReference>
<accession>A0AAV1CEN1</accession>
<evidence type="ECO:0000313" key="7">
    <source>
        <dbReference type="EMBL" id="CAI9093002.1"/>
    </source>
</evidence>
<keyword evidence="5 6" id="KW-0472">Membrane</keyword>
<evidence type="ECO:0000256" key="6">
    <source>
        <dbReference type="RuleBase" id="RU004914"/>
    </source>
</evidence>
<dbReference type="InterPro" id="IPR045069">
    <property type="entry name" value="MATE_euk"/>
</dbReference>
<dbReference type="GO" id="GO:0015297">
    <property type="term" value="F:antiporter activity"/>
    <property type="evidence" value="ECO:0007669"/>
    <property type="project" value="InterPro"/>
</dbReference>
<feature type="transmembrane region" description="Helical" evidence="6">
    <location>
        <begin position="187"/>
        <end position="205"/>
    </location>
</feature>
<evidence type="ECO:0000256" key="4">
    <source>
        <dbReference type="ARBA" id="ARBA00022989"/>
    </source>
</evidence>
<feature type="transmembrane region" description="Helical" evidence="6">
    <location>
        <begin position="217"/>
        <end position="241"/>
    </location>
</feature>
<reference evidence="7" key="1">
    <citation type="submission" date="2023-03" db="EMBL/GenBank/DDBJ databases">
        <authorList>
            <person name="Julca I."/>
        </authorList>
    </citation>
    <scope>NUCLEOTIDE SEQUENCE</scope>
</reference>
<comment type="similarity">
    <text evidence="2 6">Belongs to the multi antimicrobial extrusion (MATE) (TC 2.A.66.1) family.</text>
</comment>
<dbReference type="GO" id="GO:0042910">
    <property type="term" value="F:xenobiotic transmembrane transporter activity"/>
    <property type="evidence" value="ECO:0007669"/>
    <property type="project" value="InterPro"/>
</dbReference>
<dbReference type="GO" id="GO:1990961">
    <property type="term" value="P:xenobiotic detoxification by transmembrane export across the plasma membrane"/>
    <property type="evidence" value="ECO:0007669"/>
    <property type="project" value="InterPro"/>
</dbReference>
<evidence type="ECO:0000256" key="1">
    <source>
        <dbReference type="ARBA" id="ARBA00004141"/>
    </source>
</evidence>
<name>A0AAV1CEN1_OLDCO</name>
<feature type="transmembrane region" description="Helical" evidence="6">
    <location>
        <begin position="296"/>
        <end position="317"/>
    </location>
</feature>
<feature type="transmembrane region" description="Helical" evidence="6">
    <location>
        <begin position="253"/>
        <end position="275"/>
    </location>
</feature>
<feature type="transmembrane region" description="Helical" evidence="6">
    <location>
        <begin position="410"/>
        <end position="431"/>
    </location>
</feature>
<keyword evidence="8" id="KW-1185">Reference proteome</keyword>
<dbReference type="PANTHER" id="PTHR11206">
    <property type="entry name" value="MULTIDRUG RESISTANCE PROTEIN"/>
    <property type="match status" value="1"/>
</dbReference>
<feature type="transmembrane region" description="Helical" evidence="6">
    <location>
        <begin position="150"/>
        <end position="175"/>
    </location>
</feature>
<feature type="transmembrane region" description="Helical" evidence="6">
    <location>
        <begin position="468"/>
        <end position="492"/>
    </location>
</feature>
<feature type="transmembrane region" description="Helical" evidence="6">
    <location>
        <begin position="323"/>
        <end position="345"/>
    </location>
</feature>
<dbReference type="CDD" id="cd13132">
    <property type="entry name" value="MATE_eukaryotic"/>
    <property type="match status" value="1"/>
</dbReference>
<proteinExistence type="inferred from homology"/>
<comment type="subcellular location">
    <subcellularLocation>
        <location evidence="1">Membrane</location>
        <topology evidence="1">Multi-pass membrane protein</topology>
    </subcellularLocation>
</comment>
<keyword evidence="3 6" id="KW-0812">Transmembrane</keyword>
<sequence>MEDHYNEPLLSNSEDGQIIIHEDDHKTFLPENEEPHSMPSISYSRDDPLKNGNVGDLLKEFLAELKKVWNLAGPSIFSSVCQYGIGAFTQIYVGQLGTVQLAAFSVENSVIADFGYSILAGMGSALETLCGQAYGAKQYRMLGIYMQKSWFLLNISVVPMILLFIFATPVLRFLGQDATISKEAGTFALWMIPQQFAYATFIPLSKFLQAQSKVMEMAVIAAFALCTHSILGWFVILKLGWGLPAAAVMLNASWWFMAVAQFLYVVLWTGGAQAWSGFSSKALTNLSGFFKLSVSSALMSCLGMWYMMGVILVAGFLKNAEVSVAALSVCLNILGWASMVGSGFNAAISVRVSNELGSGRSRAAKFAVMVVGITSTLFGLLFALVLLLQRKQYPALFSNDNEVKQLVDELTPMLAVSIIFGCIPLNGVAVGAGWQTIVAYMNVGSYFIFGAPVGILMCYKFNKGLQGLWLGMLSGVCLQTLGVLLLIFLTNWHKEAHVAKKRLKKFEGETLALGDEEN</sequence>
<dbReference type="GO" id="GO:0016020">
    <property type="term" value="C:membrane"/>
    <property type="evidence" value="ECO:0007669"/>
    <property type="project" value="UniProtKB-SubCell"/>
</dbReference>
<organism evidence="7 8">
    <name type="scientific">Oldenlandia corymbosa var. corymbosa</name>
    <dbReference type="NCBI Taxonomy" id="529605"/>
    <lineage>
        <taxon>Eukaryota</taxon>
        <taxon>Viridiplantae</taxon>
        <taxon>Streptophyta</taxon>
        <taxon>Embryophyta</taxon>
        <taxon>Tracheophyta</taxon>
        <taxon>Spermatophyta</taxon>
        <taxon>Magnoliopsida</taxon>
        <taxon>eudicotyledons</taxon>
        <taxon>Gunneridae</taxon>
        <taxon>Pentapetalae</taxon>
        <taxon>asterids</taxon>
        <taxon>lamiids</taxon>
        <taxon>Gentianales</taxon>
        <taxon>Rubiaceae</taxon>
        <taxon>Rubioideae</taxon>
        <taxon>Spermacoceae</taxon>
        <taxon>Hedyotis-Oldenlandia complex</taxon>
        <taxon>Oldenlandia</taxon>
    </lineage>
</organism>
<keyword evidence="4 6" id="KW-1133">Transmembrane helix</keyword>